<sequence length="96" mass="10197">MTEQDHTAAPAGDDVGGDRDFAATLAELERLVEQLEGGELSLEASLGAFEQGIRLTREAQTRLDRAELRVSRLLERSDGTLEQAAGSTGDEGEAAP</sequence>
<proteinExistence type="inferred from homology"/>
<evidence type="ECO:0000256" key="5">
    <source>
        <dbReference type="ARBA" id="ARBA00022839"/>
    </source>
</evidence>
<keyword evidence="2 6" id="KW-0963">Cytoplasm</keyword>
<keyword evidence="9" id="KW-1185">Reference proteome</keyword>
<evidence type="ECO:0000313" key="8">
    <source>
        <dbReference type="EMBL" id="RKR07371.1"/>
    </source>
</evidence>
<dbReference type="InterPro" id="IPR003761">
    <property type="entry name" value="Exonuc_VII_S"/>
</dbReference>
<dbReference type="Pfam" id="PF02609">
    <property type="entry name" value="Exonuc_VII_S"/>
    <property type="match status" value="1"/>
</dbReference>
<dbReference type="AlphaFoldDB" id="A0A420X0J7"/>
<dbReference type="EC" id="3.1.11.6" evidence="6"/>
<reference evidence="8 9" key="1">
    <citation type="submission" date="2018-10" db="EMBL/GenBank/DDBJ databases">
        <title>Genomic Encyclopedia of Type Strains, Phase IV (KMG-IV): sequencing the most valuable type-strain genomes for metagenomic binning, comparative biology and taxonomic classification.</title>
        <authorList>
            <person name="Goeker M."/>
        </authorList>
    </citation>
    <scope>NUCLEOTIDE SEQUENCE [LARGE SCALE GENOMIC DNA]</scope>
    <source>
        <strain evidence="8 9">DSM 23229</strain>
    </source>
</reference>
<evidence type="ECO:0000256" key="6">
    <source>
        <dbReference type="HAMAP-Rule" id="MF_00337"/>
    </source>
</evidence>
<dbReference type="PANTHER" id="PTHR34137:SF1">
    <property type="entry name" value="EXODEOXYRIBONUCLEASE 7 SMALL SUBUNIT"/>
    <property type="match status" value="1"/>
</dbReference>
<keyword evidence="3 6" id="KW-0540">Nuclease</keyword>
<comment type="function">
    <text evidence="6">Bidirectionally degrades single-stranded DNA into large acid-insoluble oligonucleotides, which are then degraded further into small acid-soluble oligonucleotides.</text>
</comment>
<evidence type="ECO:0000256" key="2">
    <source>
        <dbReference type="ARBA" id="ARBA00022490"/>
    </source>
</evidence>
<dbReference type="GO" id="GO:0008855">
    <property type="term" value="F:exodeoxyribonuclease VII activity"/>
    <property type="evidence" value="ECO:0007669"/>
    <property type="project" value="UniProtKB-UniRule"/>
</dbReference>
<name>A0A420X0J7_9GAMM</name>
<dbReference type="GO" id="GO:0006308">
    <property type="term" value="P:DNA catabolic process"/>
    <property type="evidence" value="ECO:0007669"/>
    <property type="project" value="UniProtKB-UniRule"/>
</dbReference>
<comment type="catalytic activity">
    <reaction evidence="6">
        <text>Exonucleolytic cleavage in either 5'- to 3'- or 3'- to 5'-direction to yield nucleoside 5'-phosphates.</text>
        <dbReference type="EC" id="3.1.11.6"/>
    </reaction>
</comment>
<comment type="caution">
    <text evidence="8">The sequence shown here is derived from an EMBL/GenBank/DDBJ whole genome shotgun (WGS) entry which is preliminary data.</text>
</comment>
<dbReference type="OrthoDB" id="9801128at2"/>
<organism evidence="8 9">
    <name type="scientific">Kushneria sinocarnis</name>
    <dbReference type="NCBI Taxonomy" id="595502"/>
    <lineage>
        <taxon>Bacteria</taxon>
        <taxon>Pseudomonadati</taxon>
        <taxon>Pseudomonadota</taxon>
        <taxon>Gammaproteobacteria</taxon>
        <taxon>Oceanospirillales</taxon>
        <taxon>Halomonadaceae</taxon>
        <taxon>Kushneria</taxon>
    </lineage>
</organism>
<dbReference type="HAMAP" id="MF_00337">
    <property type="entry name" value="Exonuc_7_S"/>
    <property type="match status" value="1"/>
</dbReference>
<evidence type="ECO:0000256" key="3">
    <source>
        <dbReference type="ARBA" id="ARBA00022722"/>
    </source>
</evidence>
<evidence type="ECO:0000313" key="9">
    <source>
        <dbReference type="Proteomes" id="UP000281975"/>
    </source>
</evidence>
<dbReference type="Gene3D" id="1.10.287.1040">
    <property type="entry name" value="Exonuclease VII, small subunit"/>
    <property type="match status" value="1"/>
</dbReference>
<comment type="subcellular location">
    <subcellularLocation>
        <location evidence="6">Cytoplasm</location>
    </subcellularLocation>
</comment>
<protein>
    <recommendedName>
        <fullName evidence="6">Exodeoxyribonuclease 7 small subunit</fullName>
        <ecNumber evidence="6">3.1.11.6</ecNumber>
    </recommendedName>
    <alternativeName>
        <fullName evidence="6">Exodeoxyribonuclease VII small subunit</fullName>
        <shortName evidence="6">Exonuclease VII small subunit</shortName>
    </alternativeName>
</protein>
<dbReference type="PANTHER" id="PTHR34137">
    <property type="entry name" value="EXODEOXYRIBONUCLEASE 7 SMALL SUBUNIT"/>
    <property type="match status" value="1"/>
</dbReference>
<comment type="subunit">
    <text evidence="6">Heterooligomer composed of large and small subunits.</text>
</comment>
<dbReference type="GO" id="GO:0009318">
    <property type="term" value="C:exodeoxyribonuclease VII complex"/>
    <property type="evidence" value="ECO:0007669"/>
    <property type="project" value="UniProtKB-UniRule"/>
</dbReference>
<evidence type="ECO:0000256" key="4">
    <source>
        <dbReference type="ARBA" id="ARBA00022801"/>
    </source>
</evidence>
<dbReference type="SUPFAM" id="SSF116842">
    <property type="entry name" value="XseB-like"/>
    <property type="match status" value="1"/>
</dbReference>
<feature type="region of interest" description="Disordered" evidence="7">
    <location>
        <begin position="76"/>
        <end position="96"/>
    </location>
</feature>
<evidence type="ECO:0000256" key="7">
    <source>
        <dbReference type="SAM" id="MobiDB-lite"/>
    </source>
</evidence>
<dbReference type="GO" id="GO:0005829">
    <property type="term" value="C:cytosol"/>
    <property type="evidence" value="ECO:0007669"/>
    <property type="project" value="TreeGrafter"/>
</dbReference>
<accession>A0A420X0J7</accession>
<dbReference type="RefSeq" id="WP_121170377.1">
    <property type="nucleotide sequence ID" value="NZ_RBIN01000001.1"/>
</dbReference>
<dbReference type="EMBL" id="RBIN01000001">
    <property type="protein sequence ID" value="RKR07371.1"/>
    <property type="molecule type" value="Genomic_DNA"/>
</dbReference>
<keyword evidence="5 6" id="KW-0269">Exonuclease</keyword>
<comment type="similarity">
    <text evidence="1 6">Belongs to the XseB family.</text>
</comment>
<dbReference type="InterPro" id="IPR037004">
    <property type="entry name" value="Exonuc_VII_ssu_sf"/>
</dbReference>
<gene>
    <name evidence="6" type="primary">xseB</name>
    <name evidence="8" type="ORF">C7446_0183</name>
</gene>
<keyword evidence="4 6" id="KW-0378">Hydrolase</keyword>
<dbReference type="NCBIfam" id="TIGR01280">
    <property type="entry name" value="xseB"/>
    <property type="match status" value="1"/>
</dbReference>
<dbReference type="Proteomes" id="UP000281975">
    <property type="component" value="Unassembled WGS sequence"/>
</dbReference>
<dbReference type="NCBIfam" id="NF002140">
    <property type="entry name" value="PRK00977.1-4"/>
    <property type="match status" value="1"/>
</dbReference>
<evidence type="ECO:0000256" key="1">
    <source>
        <dbReference type="ARBA" id="ARBA00009998"/>
    </source>
</evidence>